<comment type="catalytic activity">
    <reaction evidence="14">
        <text>pyruvate + ATP + H2O = phosphoenolpyruvate + AMP + phosphate + 2 H(+)</text>
        <dbReference type="Rhea" id="RHEA:11364"/>
        <dbReference type="ChEBI" id="CHEBI:15361"/>
        <dbReference type="ChEBI" id="CHEBI:15377"/>
        <dbReference type="ChEBI" id="CHEBI:15378"/>
        <dbReference type="ChEBI" id="CHEBI:30616"/>
        <dbReference type="ChEBI" id="CHEBI:43474"/>
        <dbReference type="ChEBI" id="CHEBI:58702"/>
        <dbReference type="ChEBI" id="CHEBI:456215"/>
        <dbReference type="EC" id="2.7.9.2"/>
    </reaction>
</comment>
<gene>
    <name evidence="17" type="ORF">SAMN02746065_11694</name>
</gene>
<dbReference type="InterPro" id="IPR036637">
    <property type="entry name" value="Phosphohistidine_dom_sf"/>
</dbReference>
<dbReference type="Pfam" id="PF01326">
    <property type="entry name" value="PPDK_N"/>
    <property type="match status" value="1"/>
</dbReference>
<reference evidence="17 18" key="1">
    <citation type="submission" date="2017-04" db="EMBL/GenBank/DDBJ databases">
        <authorList>
            <person name="Afonso C.L."/>
            <person name="Miller P.J."/>
            <person name="Scott M.A."/>
            <person name="Spackman E."/>
            <person name="Goraichik I."/>
            <person name="Dimitrov K.M."/>
            <person name="Suarez D.L."/>
            <person name="Swayne D.E."/>
        </authorList>
    </citation>
    <scope>NUCLEOTIDE SEQUENCE [LARGE SCALE GENOMIC DNA]</scope>
    <source>
        <strain evidence="17 18">DSM 3385</strain>
    </source>
</reference>
<name>A0A1W2DB70_9BACT</name>
<evidence type="ECO:0000313" key="18">
    <source>
        <dbReference type="Proteomes" id="UP000192418"/>
    </source>
</evidence>
<dbReference type="RefSeq" id="WP_084070174.1">
    <property type="nucleotide sequence ID" value="NZ_FWXY01000016.1"/>
</dbReference>
<evidence type="ECO:0000256" key="10">
    <source>
        <dbReference type="ARBA" id="ARBA00022777"/>
    </source>
</evidence>
<dbReference type="PANTHER" id="PTHR43030">
    <property type="entry name" value="PHOSPHOENOLPYRUVATE SYNTHASE"/>
    <property type="match status" value="1"/>
</dbReference>
<comment type="pathway">
    <text evidence="3">Carbohydrate biosynthesis; gluconeogenesis.</text>
</comment>
<evidence type="ECO:0000256" key="11">
    <source>
        <dbReference type="ARBA" id="ARBA00022840"/>
    </source>
</evidence>
<dbReference type="GO" id="GO:0008986">
    <property type="term" value="F:pyruvate, water dikinase activity"/>
    <property type="evidence" value="ECO:0007669"/>
    <property type="project" value="UniProtKB-EC"/>
</dbReference>
<evidence type="ECO:0000256" key="5">
    <source>
        <dbReference type="ARBA" id="ARBA00011996"/>
    </source>
</evidence>
<dbReference type="EC" id="2.7.9.2" evidence="5"/>
<dbReference type="SUPFAM" id="SSF52009">
    <property type="entry name" value="Phosphohistidine domain"/>
    <property type="match status" value="1"/>
</dbReference>
<dbReference type="Proteomes" id="UP000192418">
    <property type="component" value="Unassembled WGS sequence"/>
</dbReference>
<dbReference type="OrthoDB" id="9760711at2"/>
<evidence type="ECO:0000256" key="9">
    <source>
        <dbReference type="ARBA" id="ARBA00022741"/>
    </source>
</evidence>
<evidence type="ECO:0000256" key="7">
    <source>
        <dbReference type="ARBA" id="ARBA00022679"/>
    </source>
</evidence>
<dbReference type="PANTHER" id="PTHR43030:SF1">
    <property type="entry name" value="PHOSPHOENOLPYRUVATE SYNTHASE"/>
    <property type="match status" value="1"/>
</dbReference>
<comment type="similarity">
    <text evidence="4">Belongs to the PEP-utilizing enzyme family.</text>
</comment>
<evidence type="ECO:0000256" key="12">
    <source>
        <dbReference type="ARBA" id="ARBA00022842"/>
    </source>
</evidence>
<dbReference type="GO" id="GO:0005524">
    <property type="term" value="F:ATP binding"/>
    <property type="evidence" value="ECO:0007669"/>
    <property type="project" value="UniProtKB-KW"/>
</dbReference>
<keyword evidence="10 17" id="KW-0418">Kinase</keyword>
<dbReference type="SUPFAM" id="SSF56059">
    <property type="entry name" value="Glutathione synthetase ATP-binding domain-like"/>
    <property type="match status" value="1"/>
</dbReference>
<dbReference type="STRING" id="1121400.SAMN02746065_11694"/>
<dbReference type="UniPathway" id="UPA00138"/>
<dbReference type="InterPro" id="IPR008279">
    <property type="entry name" value="PEP-util_enz_mobile_dom"/>
</dbReference>
<dbReference type="Gene3D" id="3.30.1490.20">
    <property type="entry name" value="ATP-grasp fold, A domain"/>
    <property type="match status" value="1"/>
</dbReference>
<evidence type="ECO:0000259" key="15">
    <source>
        <dbReference type="Pfam" id="PF00391"/>
    </source>
</evidence>
<dbReference type="Gene3D" id="3.30.470.20">
    <property type="entry name" value="ATP-grasp fold, B domain"/>
    <property type="match status" value="1"/>
</dbReference>
<keyword evidence="7" id="KW-0808">Transferase</keyword>
<keyword evidence="9" id="KW-0547">Nucleotide-binding</keyword>
<organism evidence="17 18">
    <name type="scientific">Desulfocicer vacuolatum DSM 3385</name>
    <dbReference type="NCBI Taxonomy" id="1121400"/>
    <lineage>
        <taxon>Bacteria</taxon>
        <taxon>Pseudomonadati</taxon>
        <taxon>Thermodesulfobacteriota</taxon>
        <taxon>Desulfobacteria</taxon>
        <taxon>Desulfobacterales</taxon>
        <taxon>Desulfobacteraceae</taxon>
        <taxon>Desulfocicer</taxon>
    </lineage>
</organism>
<evidence type="ECO:0000256" key="8">
    <source>
        <dbReference type="ARBA" id="ARBA00022723"/>
    </source>
</evidence>
<evidence type="ECO:0000313" key="17">
    <source>
        <dbReference type="EMBL" id="SMC94759.1"/>
    </source>
</evidence>
<comment type="function">
    <text evidence="2">Catalyzes the phosphorylation of pyruvate to phosphoenolpyruvate.</text>
</comment>
<keyword evidence="17" id="KW-0670">Pyruvate</keyword>
<accession>A0A1W2DB70</accession>
<dbReference type="Pfam" id="PF00391">
    <property type="entry name" value="PEP-utilizers"/>
    <property type="match status" value="1"/>
</dbReference>
<evidence type="ECO:0000256" key="3">
    <source>
        <dbReference type="ARBA" id="ARBA00004742"/>
    </source>
</evidence>
<dbReference type="EMBL" id="FWXY01000016">
    <property type="protein sequence ID" value="SMC94759.1"/>
    <property type="molecule type" value="Genomic_DNA"/>
</dbReference>
<keyword evidence="18" id="KW-1185">Reference proteome</keyword>
<evidence type="ECO:0000256" key="4">
    <source>
        <dbReference type="ARBA" id="ARBA00007837"/>
    </source>
</evidence>
<evidence type="ECO:0000256" key="1">
    <source>
        <dbReference type="ARBA" id="ARBA00001946"/>
    </source>
</evidence>
<comment type="cofactor">
    <cofactor evidence="1">
        <name>Mg(2+)</name>
        <dbReference type="ChEBI" id="CHEBI:18420"/>
    </cofactor>
</comment>
<dbReference type="AlphaFoldDB" id="A0A1W2DB70"/>
<dbReference type="InterPro" id="IPR013815">
    <property type="entry name" value="ATP_grasp_subdomain_1"/>
</dbReference>
<dbReference type="InterPro" id="IPR006319">
    <property type="entry name" value="PEP_synth"/>
</dbReference>
<evidence type="ECO:0000256" key="13">
    <source>
        <dbReference type="ARBA" id="ARBA00033470"/>
    </source>
</evidence>
<evidence type="ECO:0000256" key="14">
    <source>
        <dbReference type="ARBA" id="ARBA00047700"/>
    </source>
</evidence>
<evidence type="ECO:0000256" key="2">
    <source>
        <dbReference type="ARBA" id="ARBA00002988"/>
    </source>
</evidence>
<protein>
    <recommendedName>
        <fullName evidence="6">Phosphoenolpyruvate synthase</fullName>
        <ecNumber evidence="5">2.7.9.2</ecNumber>
    </recommendedName>
    <alternativeName>
        <fullName evidence="13">Pyruvate, water dikinase</fullName>
    </alternativeName>
</protein>
<keyword evidence="11" id="KW-0067">ATP-binding</keyword>
<evidence type="ECO:0000259" key="16">
    <source>
        <dbReference type="Pfam" id="PF01326"/>
    </source>
</evidence>
<evidence type="ECO:0000256" key="6">
    <source>
        <dbReference type="ARBA" id="ARBA00021623"/>
    </source>
</evidence>
<dbReference type="GO" id="GO:0046872">
    <property type="term" value="F:metal ion binding"/>
    <property type="evidence" value="ECO:0007669"/>
    <property type="project" value="UniProtKB-KW"/>
</dbReference>
<feature type="domain" description="PEP-utilising enzyme mobile" evidence="15">
    <location>
        <begin position="493"/>
        <end position="563"/>
    </location>
</feature>
<feature type="domain" description="Pyruvate phosphate dikinase AMP/ATP-binding" evidence="16">
    <location>
        <begin position="128"/>
        <end position="450"/>
    </location>
</feature>
<sequence>MLIKNLFRYWTYQLFSPETVLKEKYDAFKSLLAHDKAAHEHLAALEELYYHDKRHDFQAVIKVYEQFSRAVSGMVQSLFTMCPSGSRELGAYFKKFDFYIRFMLAPPAVDCSPPFTIPFNRAASFDEATVGKKTFNLSCLAAELHLPTPNGFVVTTHAFHYFMACNHLEKPINEKLAALDINDAQSLERTAADIKALILNAHLPCEISTAMNTAVEELQKQLPTDICMALRSSAVKEDGQASFAGQYLTLLNVNAMDIQESYKKIIAGKYASQALFYRINHGILDSETPMAVLILEMKDAVASGVMYTRDIADLTLDHMVIHSVWGQGELLVNGKISPDIIRISRKNPNSPFHTFCQEKQNQMGLVPNTRHNTGYGTCTIKIPPHKKNLLSLEEPDILTLARWGISLEKHFNHPQDIEWCKDISGVLFILQSRPLHVNKKIKDNTRKEQKTSLPHPKKSYTILCSGGQRVCSGIASGVVYKLDEKDARLEKMPWGSVLVVRHASPRLVTAIDKMAAVIMASGSSASHFSSIAREFGVPAMVNVRHGFDKLIHGHGVTVDADTGMVYDGILPSLPFKSSQSRSGNGIAFKNSSFMLKLRYVMDFAAKLKLIDPGSPHFTPGGCRSLHDIVRFAHETAVKEMFFSGSRKGRPTRGAKKLIWSIPMLFYLMDVGNAFKTEVMDRATLTPDDIESLPMKWILKGLLTPGIHWSEATHFDWETHDKIVMSGGIIPADSPRFGSYAVVSKEYVNINFRFGYHFVILDTICTTRAGDNYILFRFSGGGGEPKGRQLRAAFIEGILTRLGFEVTVQSDLVDGEFKHGTLSEMKTILEIIGKLLGASKLMDMYIKKEQDMDFLIDGFMAGRYDFRQVQ</sequence>
<keyword evidence="12" id="KW-0460">Magnesium</keyword>
<keyword evidence="8" id="KW-0479">Metal-binding</keyword>
<proteinExistence type="inferred from homology"/>
<dbReference type="GO" id="GO:0006094">
    <property type="term" value="P:gluconeogenesis"/>
    <property type="evidence" value="ECO:0007669"/>
    <property type="project" value="UniProtKB-UniPathway"/>
</dbReference>
<dbReference type="InterPro" id="IPR002192">
    <property type="entry name" value="PPDK_AMP/ATP-bd"/>
</dbReference>
<dbReference type="Gene3D" id="3.50.30.10">
    <property type="entry name" value="Phosphohistidine domain"/>
    <property type="match status" value="1"/>
</dbReference>